<dbReference type="CDD" id="cd00093">
    <property type="entry name" value="HTH_XRE"/>
    <property type="match status" value="1"/>
</dbReference>
<dbReference type="RefSeq" id="WP_169070047.1">
    <property type="nucleotide sequence ID" value="NZ_SPMX01000018.1"/>
</dbReference>
<reference evidence="2" key="1">
    <citation type="submission" date="2019-03" db="EMBL/GenBank/DDBJ databases">
        <title>Metabolic reconstructions from genomes of highly enriched 'Candidatus Accumulibacter' and 'Candidatus Competibacter' bioreactor populations.</title>
        <authorList>
            <person name="Annavajhala M.K."/>
            <person name="Welles L."/>
            <person name="Abbas B."/>
            <person name="Sorokin D."/>
            <person name="Park H."/>
            <person name="Van Loosdrecht M."/>
            <person name="Chandran K."/>
        </authorList>
    </citation>
    <scope>NUCLEOTIDE SEQUENCE</scope>
    <source>
        <strain evidence="2">SBR_L</strain>
    </source>
</reference>
<sequence length="115" mass="12475">MSSIGNRLREERERLGMSQPAMAAVCGVTMRSQRNYEKDERLPDASYLASATKVNVDVLFVLTGQRSPGVPSLTPEESALLDNFRHSPPAARQALKTTSDLFAKHDCPGGIAESA</sequence>
<organism evidence="2 3">
    <name type="scientific">Candidatus Accumulibacter contiguus</name>
    <dbReference type="NCBI Taxonomy" id="2954381"/>
    <lineage>
        <taxon>Bacteria</taxon>
        <taxon>Pseudomonadati</taxon>
        <taxon>Pseudomonadota</taxon>
        <taxon>Betaproteobacteria</taxon>
        <taxon>Candidatus Accumulibacter</taxon>
    </lineage>
</organism>
<feature type="domain" description="HTH cro/C1-type" evidence="1">
    <location>
        <begin position="8"/>
        <end position="59"/>
    </location>
</feature>
<name>A0ABX1T8K0_9PROT</name>
<dbReference type="Gene3D" id="1.10.260.40">
    <property type="entry name" value="lambda repressor-like DNA-binding domains"/>
    <property type="match status" value="1"/>
</dbReference>
<dbReference type="InterPro" id="IPR010982">
    <property type="entry name" value="Lambda_DNA-bd_dom_sf"/>
</dbReference>
<comment type="caution">
    <text evidence="2">The sequence shown here is derived from an EMBL/GenBank/DDBJ whole genome shotgun (WGS) entry which is preliminary data.</text>
</comment>
<dbReference type="PROSITE" id="PS50943">
    <property type="entry name" value="HTH_CROC1"/>
    <property type="match status" value="1"/>
</dbReference>
<dbReference type="SUPFAM" id="SSF47413">
    <property type="entry name" value="lambda repressor-like DNA-binding domains"/>
    <property type="match status" value="1"/>
</dbReference>
<gene>
    <name evidence="2" type="ORF">E4Q08_08355</name>
</gene>
<dbReference type="EMBL" id="SPMX01000018">
    <property type="protein sequence ID" value="NMQ05281.1"/>
    <property type="molecule type" value="Genomic_DNA"/>
</dbReference>
<accession>A0ABX1T8K0</accession>
<dbReference type="InterPro" id="IPR001387">
    <property type="entry name" value="Cro/C1-type_HTH"/>
</dbReference>
<keyword evidence="3" id="KW-1185">Reference proteome</keyword>
<evidence type="ECO:0000259" key="1">
    <source>
        <dbReference type="PROSITE" id="PS50943"/>
    </source>
</evidence>
<evidence type="ECO:0000313" key="3">
    <source>
        <dbReference type="Proteomes" id="UP000886469"/>
    </source>
</evidence>
<dbReference type="Proteomes" id="UP000886469">
    <property type="component" value="Unassembled WGS sequence"/>
</dbReference>
<evidence type="ECO:0000313" key="2">
    <source>
        <dbReference type="EMBL" id="NMQ05281.1"/>
    </source>
</evidence>
<proteinExistence type="predicted"/>
<protein>
    <submittedName>
        <fullName evidence="2">XRE family transcriptional regulator</fullName>
    </submittedName>
</protein>
<dbReference type="SMART" id="SM00530">
    <property type="entry name" value="HTH_XRE"/>
    <property type="match status" value="1"/>
</dbReference>